<protein>
    <submittedName>
        <fullName evidence="2">Helix-turn-helix domain-containing protein</fullName>
    </submittedName>
</protein>
<dbReference type="AlphaFoldDB" id="A0A1C6S626"/>
<dbReference type="InterPro" id="IPR010982">
    <property type="entry name" value="Lambda_DNA-bd_dom_sf"/>
</dbReference>
<dbReference type="EMBL" id="FMHT01000003">
    <property type="protein sequence ID" value="SCL24924.1"/>
    <property type="molecule type" value="Genomic_DNA"/>
</dbReference>
<evidence type="ECO:0000313" key="3">
    <source>
        <dbReference type="Proteomes" id="UP000199699"/>
    </source>
</evidence>
<keyword evidence="3" id="KW-1185">Reference proteome</keyword>
<sequence>MDETIGEPRLDLGVLLRAARRRADLSQRELAVRSGVPHSTVARIESGRAERSPPPGGARFLRACGFAVECSHPLAMRLDRP</sequence>
<gene>
    <name evidence="2" type="ORF">GA0070616_3010</name>
</gene>
<dbReference type="Pfam" id="PF13560">
    <property type="entry name" value="HTH_31"/>
    <property type="match status" value="1"/>
</dbReference>
<dbReference type="PROSITE" id="PS50943">
    <property type="entry name" value="HTH_CROC1"/>
    <property type="match status" value="1"/>
</dbReference>
<dbReference type="CDD" id="cd00093">
    <property type="entry name" value="HTH_XRE"/>
    <property type="match status" value="1"/>
</dbReference>
<feature type="domain" description="HTH cro/C1-type" evidence="1">
    <location>
        <begin position="16"/>
        <end position="50"/>
    </location>
</feature>
<dbReference type="InterPro" id="IPR001387">
    <property type="entry name" value="Cro/C1-type_HTH"/>
</dbReference>
<dbReference type="Proteomes" id="UP000199699">
    <property type="component" value="Unassembled WGS sequence"/>
</dbReference>
<dbReference type="Gene3D" id="1.10.260.40">
    <property type="entry name" value="lambda repressor-like DNA-binding domains"/>
    <property type="match status" value="1"/>
</dbReference>
<dbReference type="SUPFAM" id="SSF47413">
    <property type="entry name" value="lambda repressor-like DNA-binding domains"/>
    <property type="match status" value="1"/>
</dbReference>
<organism evidence="2 3">
    <name type="scientific">Micromonospora nigra</name>
    <dbReference type="NCBI Taxonomy" id="145857"/>
    <lineage>
        <taxon>Bacteria</taxon>
        <taxon>Bacillati</taxon>
        <taxon>Actinomycetota</taxon>
        <taxon>Actinomycetes</taxon>
        <taxon>Micromonosporales</taxon>
        <taxon>Micromonosporaceae</taxon>
        <taxon>Micromonospora</taxon>
    </lineage>
</organism>
<evidence type="ECO:0000259" key="1">
    <source>
        <dbReference type="PROSITE" id="PS50943"/>
    </source>
</evidence>
<dbReference type="GO" id="GO:0003677">
    <property type="term" value="F:DNA binding"/>
    <property type="evidence" value="ECO:0007669"/>
    <property type="project" value="InterPro"/>
</dbReference>
<name>A0A1C6S626_9ACTN</name>
<dbReference type="SMART" id="SM00530">
    <property type="entry name" value="HTH_XRE"/>
    <property type="match status" value="1"/>
</dbReference>
<accession>A0A1C6S626</accession>
<dbReference type="RefSeq" id="WP_245712773.1">
    <property type="nucleotide sequence ID" value="NZ_FMHT01000003.1"/>
</dbReference>
<reference evidence="2 3" key="1">
    <citation type="submission" date="2016-06" db="EMBL/GenBank/DDBJ databases">
        <authorList>
            <person name="Kjaerup R.B."/>
            <person name="Dalgaard T.S."/>
            <person name="Juul-Madsen H.R."/>
        </authorList>
    </citation>
    <scope>NUCLEOTIDE SEQUENCE [LARGE SCALE GENOMIC DNA]</scope>
    <source>
        <strain evidence="2 3">DSM 43818</strain>
    </source>
</reference>
<evidence type="ECO:0000313" key="2">
    <source>
        <dbReference type="EMBL" id="SCL24924.1"/>
    </source>
</evidence>
<proteinExistence type="predicted"/>